<evidence type="ECO:0000313" key="3">
    <source>
        <dbReference type="Proteomes" id="UP000199072"/>
    </source>
</evidence>
<keyword evidence="1" id="KW-0472">Membrane</keyword>
<dbReference type="GO" id="GO:0090313">
    <property type="term" value="P:regulation of protein targeting to membrane"/>
    <property type="evidence" value="ECO:0007669"/>
    <property type="project" value="TreeGrafter"/>
</dbReference>
<dbReference type="PANTHER" id="PTHR30441">
    <property type="entry name" value="DUF748 DOMAIN-CONTAINING PROTEIN"/>
    <property type="match status" value="1"/>
</dbReference>
<dbReference type="STRING" id="1391627.SAMN05216464_115137"/>
<keyword evidence="1" id="KW-1133">Transmembrane helix</keyword>
<dbReference type="Proteomes" id="UP000199072">
    <property type="component" value="Unassembled WGS sequence"/>
</dbReference>
<dbReference type="PANTHER" id="PTHR30441:SF8">
    <property type="entry name" value="DUF748 DOMAIN-CONTAINING PROTEIN"/>
    <property type="match status" value="1"/>
</dbReference>
<feature type="transmembrane region" description="Helical" evidence="1">
    <location>
        <begin position="20"/>
        <end position="40"/>
    </location>
</feature>
<sequence>MKKPLQPYIRFFQKIRTIYLVLMILVLALIIVRLALPGIVKNYVNKKLNELPGYTGHVDDIDIHLYRGAYVIRELHLKKKTDPPAYPFLFIETADLSVEWRALFKGRLVGEVTLDRPVINILATEDINKEPSKDSWTKTVKALMPMTINRLQVNNGKLAYLDLNKKPVTNLHIDDMQLTALNLANVQKEAKRLPSHVSLTGSSIGGGRLKADMDVNVLKDIPDLDLGMSLKGTNLLSLNSFFEGNARMDVERGNIDIFSKFTLMNGEMNGYVKPFISNLKVLDVKKDIKKKGGVLRVIKKAVVGLFAKAVTNPKTKKIATVIPIHGNIKDPKTSGWATFVGVLKNAFVQAFHESLSNELKNRNPGKSE</sequence>
<evidence type="ECO:0008006" key="4">
    <source>
        <dbReference type="Google" id="ProtNLM"/>
    </source>
</evidence>
<name>A0A1G7JW64_9SPHI</name>
<proteinExistence type="predicted"/>
<dbReference type="GO" id="GO:0005886">
    <property type="term" value="C:plasma membrane"/>
    <property type="evidence" value="ECO:0007669"/>
    <property type="project" value="TreeGrafter"/>
</dbReference>
<protein>
    <recommendedName>
        <fullName evidence="4">DUF748 domain-containing protein</fullName>
    </recommendedName>
</protein>
<gene>
    <name evidence="2" type="ORF">SAMN05216464_115137</name>
</gene>
<keyword evidence="3" id="KW-1185">Reference proteome</keyword>
<dbReference type="InterPro" id="IPR052894">
    <property type="entry name" value="AsmA-related"/>
</dbReference>
<accession>A0A1G7JW64</accession>
<evidence type="ECO:0000256" key="1">
    <source>
        <dbReference type="SAM" id="Phobius"/>
    </source>
</evidence>
<organism evidence="2 3">
    <name type="scientific">Mucilaginibacter pineti</name>
    <dbReference type="NCBI Taxonomy" id="1391627"/>
    <lineage>
        <taxon>Bacteria</taxon>
        <taxon>Pseudomonadati</taxon>
        <taxon>Bacteroidota</taxon>
        <taxon>Sphingobacteriia</taxon>
        <taxon>Sphingobacteriales</taxon>
        <taxon>Sphingobacteriaceae</taxon>
        <taxon>Mucilaginibacter</taxon>
    </lineage>
</organism>
<reference evidence="2 3" key="1">
    <citation type="submission" date="2016-10" db="EMBL/GenBank/DDBJ databases">
        <authorList>
            <person name="de Groot N.N."/>
        </authorList>
    </citation>
    <scope>NUCLEOTIDE SEQUENCE [LARGE SCALE GENOMIC DNA]</scope>
    <source>
        <strain evidence="2 3">47C3B</strain>
    </source>
</reference>
<dbReference type="AlphaFoldDB" id="A0A1G7JW64"/>
<dbReference type="EMBL" id="FNAI01000015">
    <property type="protein sequence ID" value="SDF29170.1"/>
    <property type="molecule type" value="Genomic_DNA"/>
</dbReference>
<dbReference type="InterPro" id="IPR008023">
    <property type="entry name" value="DUF748"/>
</dbReference>
<keyword evidence="1" id="KW-0812">Transmembrane</keyword>
<evidence type="ECO:0000313" key="2">
    <source>
        <dbReference type="EMBL" id="SDF29170.1"/>
    </source>
</evidence>
<dbReference type="Pfam" id="PF05359">
    <property type="entry name" value="DUF748"/>
    <property type="match status" value="1"/>
</dbReference>